<dbReference type="GO" id="GO:0030245">
    <property type="term" value="P:cellulose catabolic process"/>
    <property type="evidence" value="ECO:0007669"/>
    <property type="project" value="UniProtKB-ARBA"/>
</dbReference>
<comment type="caution">
    <text evidence="8">The sequence shown here is derived from an EMBL/GenBank/DDBJ whole genome shotgun (WGS) entry which is preliminary data.</text>
</comment>
<evidence type="ECO:0000313" key="9">
    <source>
        <dbReference type="Proteomes" id="UP000243797"/>
    </source>
</evidence>
<dbReference type="Pfam" id="PF00232">
    <property type="entry name" value="Glyco_hydro_1"/>
    <property type="match status" value="1"/>
</dbReference>
<keyword evidence="5" id="KW-0326">Glycosidase</keyword>
<evidence type="ECO:0000256" key="5">
    <source>
        <dbReference type="ARBA" id="ARBA00023295"/>
    </source>
</evidence>
<dbReference type="PRINTS" id="PR00131">
    <property type="entry name" value="GLHYDRLASE1"/>
</dbReference>
<dbReference type="Gene3D" id="3.20.20.80">
    <property type="entry name" value="Glycosidases"/>
    <property type="match status" value="1"/>
</dbReference>
<dbReference type="PANTHER" id="PTHR10353">
    <property type="entry name" value="GLYCOSYL HYDROLASE"/>
    <property type="match status" value="1"/>
</dbReference>
<evidence type="ECO:0000256" key="4">
    <source>
        <dbReference type="ARBA" id="ARBA00022801"/>
    </source>
</evidence>
<evidence type="ECO:0000256" key="2">
    <source>
        <dbReference type="ARBA" id="ARBA00010838"/>
    </source>
</evidence>
<sequence length="489" mass="54920">MASTDTTTTTTTVGLPSDFLWGFATASYQIEGGVTADGRGDSIWDVFCRIPGKIRGGHDGSVACDSYHRPGEDVALLKSLGARAYRFSISWSRVVPLGGRGDAVNDKGLQYYSDLVDALLREGIEPMVTLLHWDVPAELDRRYGGLLNKEEFSADFERYARVVFEKLGSRVKYWVTFNEPWCSAQLGYGFGVFAPGHTSKREKSPVGDSGVEPWIVGHTLLLAHGKAVRAFRDEFKGKNGGEIGIVLNGDWAYPWDPNDPEDVAGAQRNLEFVIGWFLDPIYHGEYPKSMREQLGDRLPQFTAEERALIKGSNDFYGMNHYCAHYIKHRTSPPEHADHLGNTESLPTNVHGEMVGPETESDWLFPNPAGFRHLLKWISDRAGGPTIYVTENGTSIKGENELPMEKILEDDFRLDFYKGYVKAMAESYTLDKVNVRGYMAWSLMDNFEWADGYSCRFGTTYVDYENGQKRIPKKSAKELKSVFDQYLGKV</sequence>
<name>A0A2K1QG78_9PEZI</name>
<proteinExistence type="inferred from homology"/>
<dbReference type="InterPro" id="IPR033132">
    <property type="entry name" value="GH_1_N_CS"/>
</dbReference>
<organism evidence="8 9">
    <name type="scientific">Sphaceloma murrayae</name>
    <dbReference type="NCBI Taxonomy" id="2082308"/>
    <lineage>
        <taxon>Eukaryota</taxon>
        <taxon>Fungi</taxon>
        <taxon>Dikarya</taxon>
        <taxon>Ascomycota</taxon>
        <taxon>Pezizomycotina</taxon>
        <taxon>Dothideomycetes</taxon>
        <taxon>Dothideomycetidae</taxon>
        <taxon>Myriangiales</taxon>
        <taxon>Elsinoaceae</taxon>
        <taxon>Sphaceloma</taxon>
    </lineage>
</organism>
<comment type="function">
    <text evidence="6">Plays an important role in cellulose degradation. Shows hydrolytic activity against several glycosidic compounds.</text>
</comment>
<evidence type="ECO:0000256" key="6">
    <source>
        <dbReference type="ARBA" id="ARBA00056775"/>
    </source>
</evidence>
<protein>
    <recommendedName>
        <fullName evidence="3">beta-glucosidase</fullName>
        <ecNumber evidence="3">3.2.1.21</ecNumber>
    </recommendedName>
</protein>
<comment type="catalytic activity">
    <reaction evidence="1">
        <text>Hydrolysis of terminal, non-reducing beta-D-glucosyl residues with release of beta-D-glucose.</text>
        <dbReference type="EC" id="3.2.1.21"/>
    </reaction>
</comment>
<dbReference type="FunFam" id="3.20.20.80:FF:000011">
    <property type="entry name" value="Cytosolic beta-glucosidase"/>
    <property type="match status" value="1"/>
</dbReference>
<dbReference type="OrthoDB" id="65569at2759"/>
<dbReference type="InterPro" id="IPR017853">
    <property type="entry name" value="GH"/>
</dbReference>
<comment type="similarity">
    <text evidence="2 7">Belongs to the glycosyl hydrolase 1 family.</text>
</comment>
<dbReference type="InParanoid" id="A0A2K1QG78"/>
<reference evidence="8 9" key="1">
    <citation type="submission" date="2017-06" db="EMBL/GenBank/DDBJ databases">
        <title>Draft genome sequence of a variant of Elsinoe murrayae.</title>
        <authorList>
            <person name="Cheng Q."/>
        </authorList>
    </citation>
    <scope>NUCLEOTIDE SEQUENCE [LARGE SCALE GENOMIC DNA]</scope>
    <source>
        <strain evidence="8 9">CQ-2017a</strain>
    </source>
</reference>
<accession>A0A2K1QG78</accession>
<dbReference type="STRING" id="2082308.A0A2K1QG78"/>
<dbReference type="EMBL" id="NKHZ01000088">
    <property type="protein sequence ID" value="PNS14165.1"/>
    <property type="molecule type" value="Genomic_DNA"/>
</dbReference>
<dbReference type="Proteomes" id="UP000243797">
    <property type="component" value="Unassembled WGS sequence"/>
</dbReference>
<evidence type="ECO:0000256" key="1">
    <source>
        <dbReference type="ARBA" id="ARBA00000448"/>
    </source>
</evidence>
<keyword evidence="9" id="KW-1185">Reference proteome</keyword>
<dbReference type="PROSITE" id="PS00653">
    <property type="entry name" value="GLYCOSYL_HYDROL_F1_2"/>
    <property type="match status" value="1"/>
</dbReference>
<evidence type="ECO:0000256" key="7">
    <source>
        <dbReference type="RuleBase" id="RU003690"/>
    </source>
</evidence>
<keyword evidence="4" id="KW-0378">Hydrolase</keyword>
<dbReference type="AlphaFoldDB" id="A0A2K1QG78"/>
<dbReference type="GO" id="GO:0080079">
    <property type="term" value="F:cellobiose glucosidase activity"/>
    <property type="evidence" value="ECO:0007669"/>
    <property type="project" value="UniProtKB-ARBA"/>
</dbReference>
<dbReference type="SUPFAM" id="SSF51445">
    <property type="entry name" value="(Trans)glycosidases"/>
    <property type="match status" value="1"/>
</dbReference>
<dbReference type="EC" id="3.2.1.21" evidence="3"/>
<evidence type="ECO:0000313" key="8">
    <source>
        <dbReference type="EMBL" id="PNS14165.1"/>
    </source>
</evidence>
<dbReference type="PANTHER" id="PTHR10353:SF36">
    <property type="entry name" value="LP05116P"/>
    <property type="match status" value="1"/>
</dbReference>
<gene>
    <name evidence="8" type="ORF">CAC42_6678</name>
</gene>
<evidence type="ECO:0000256" key="3">
    <source>
        <dbReference type="ARBA" id="ARBA00012744"/>
    </source>
</evidence>
<dbReference type="InterPro" id="IPR001360">
    <property type="entry name" value="Glyco_hydro_1"/>
</dbReference>